<dbReference type="GO" id="GO:0016020">
    <property type="term" value="C:membrane"/>
    <property type="evidence" value="ECO:0007669"/>
    <property type="project" value="TreeGrafter"/>
</dbReference>
<gene>
    <name evidence="5" type="ORF">EV657_101232</name>
</gene>
<dbReference type="PROSITE" id="PS00061">
    <property type="entry name" value="ADH_SHORT"/>
    <property type="match status" value="1"/>
</dbReference>
<dbReference type="Proteomes" id="UP000295484">
    <property type="component" value="Unassembled WGS sequence"/>
</dbReference>
<evidence type="ECO:0000256" key="4">
    <source>
        <dbReference type="RuleBase" id="RU000363"/>
    </source>
</evidence>
<dbReference type="PANTHER" id="PTHR43490:SF99">
    <property type="entry name" value="SHORT-CHAIN DEHYDROGENASE_REDUCTASE"/>
    <property type="match status" value="1"/>
</dbReference>
<keyword evidence="2" id="KW-0521">NADP</keyword>
<dbReference type="GO" id="GO:0016491">
    <property type="term" value="F:oxidoreductase activity"/>
    <property type="evidence" value="ECO:0007669"/>
    <property type="project" value="UniProtKB-KW"/>
</dbReference>
<dbReference type="SUPFAM" id="SSF51735">
    <property type="entry name" value="NAD(P)-binding Rossmann-fold domains"/>
    <property type="match status" value="1"/>
</dbReference>
<reference evidence="5 6" key="1">
    <citation type="submission" date="2019-03" db="EMBL/GenBank/DDBJ databases">
        <title>Genomic Encyclopedia of Type Strains, Phase IV (KMG-IV): sequencing the most valuable type-strain genomes for metagenomic binning, comparative biology and taxonomic classification.</title>
        <authorList>
            <person name="Goeker M."/>
        </authorList>
    </citation>
    <scope>NUCLEOTIDE SEQUENCE [LARGE SCALE GENOMIC DNA]</scope>
    <source>
        <strain evidence="5 6">JA181</strain>
    </source>
</reference>
<dbReference type="Gene3D" id="3.40.50.720">
    <property type="entry name" value="NAD(P)-binding Rossmann-like Domain"/>
    <property type="match status" value="1"/>
</dbReference>
<dbReference type="InterPro" id="IPR020904">
    <property type="entry name" value="Sc_DH/Rdtase_CS"/>
</dbReference>
<comment type="similarity">
    <text evidence="1 4">Belongs to the short-chain dehydrogenases/reductases (SDR) family.</text>
</comment>
<dbReference type="PRINTS" id="PR00080">
    <property type="entry name" value="SDRFAMILY"/>
</dbReference>
<name>A0A4R8G5U2_9RHOB</name>
<dbReference type="AlphaFoldDB" id="A0A4R8G5U2"/>
<dbReference type="RefSeq" id="WP_134076869.1">
    <property type="nucleotide sequence ID" value="NZ_SOEB01000001.1"/>
</dbReference>
<evidence type="ECO:0000256" key="3">
    <source>
        <dbReference type="ARBA" id="ARBA00023002"/>
    </source>
</evidence>
<protein>
    <submittedName>
        <fullName evidence="5">Short-subunit dehydrogenase</fullName>
    </submittedName>
</protein>
<dbReference type="PRINTS" id="PR00081">
    <property type="entry name" value="GDHRDH"/>
</dbReference>
<dbReference type="Pfam" id="PF00106">
    <property type="entry name" value="adh_short"/>
    <property type="match status" value="1"/>
</dbReference>
<organism evidence="5 6">
    <name type="scientific">Rhodovulum visakhapatnamense</name>
    <dbReference type="NCBI Taxonomy" id="364297"/>
    <lineage>
        <taxon>Bacteria</taxon>
        <taxon>Pseudomonadati</taxon>
        <taxon>Pseudomonadota</taxon>
        <taxon>Alphaproteobacteria</taxon>
        <taxon>Rhodobacterales</taxon>
        <taxon>Paracoccaceae</taxon>
        <taxon>Rhodovulum</taxon>
    </lineage>
</organism>
<evidence type="ECO:0000256" key="1">
    <source>
        <dbReference type="ARBA" id="ARBA00006484"/>
    </source>
</evidence>
<evidence type="ECO:0000256" key="2">
    <source>
        <dbReference type="ARBA" id="ARBA00022857"/>
    </source>
</evidence>
<accession>A0A4R8G5U2</accession>
<keyword evidence="3" id="KW-0560">Oxidoreductase</keyword>
<comment type="caution">
    <text evidence="5">The sequence shown here is derived from an EMBL/GenBank/DDBJ whole genome shotgun (WGS) entry which is preliminary data.</text>
</comment>
<evidence type="ECO:0000313" key="5">
    <source>
        <dbReference type="EMBL" id="TDX33803.1"/>
    </source>
</evidence>
<dbReference type="InterPro" id="IPR036291">
    <property type="entry name" value="NAD(P)-bd_dom_sf"/>
</dbReference>
<sequence length="241" mass="24481">MEPKKRIALVSGANRGIGAAVAARLAESGVLVLIGSRDLAAGQAVAAPLVAEGGEAVAVQLDVTDDASVAALAGRIAETWGRLDILVNNAGIGLDHDTRLTPVARIARTLEVNVTGTLRLTEAMVPLLARGVSPRIVNISSELGSFALRQDPDWEHADKIMPTYATSKAAVNALTVGYAQSLAGQGIKVNAICPGYTATAATNFGPDRTPGEAASAIAALALADADGPTGGFLNEAGALPW</sequence>
<dbReference type="InterPro" id="IPR002347">
    <property type="entry name" value="SDR_fam"/>
</dbReference>
<evidence type="ECO:0000313" key="6">
    <source>
        <dbReference type="Proteomes" id="UP000295484"/>
    </source>
</evidence>
<proteinExistence type="inferred from homology"/>
<dbReference type="PANTHER" id="PTHR43490">
    <property type="entry name" value="(+)-NEOMENTHOL DEHYDROGENASE"/>
    <property type="match status" value="1"/>
</dbReference>
<dbReference type="EMBL" id="SOEB01000001">
    <property type="protein sequence ID" value="TDX33803.1"/>
    <property type="molecule type" value="Genomic_DNA"/>
</dbReference>